<dbReference type="Proteomes" id="UP001327219">
    <property type="component" value="Chromosome"/>
</dbReference>
<name>A0ABZ0UM76_9RICK</name>
<evidence type="ECO:0000256" key="1">
    <source>
        <dbReference type="SAM" id="MobiDB-lite"/>
    </source>
</evidence>
<proteinExistence type="predicted"/>
<protein>
    <submittedName>
        <fullName evidence="2">Uncharacterized protein</fullName>
    </submittedName>
</protein>
<gene>
    <name evidence="2" type="ORF">Bandiella_01383</name>
</gene>
<feature type="region of interest" description="Disordered" evidence="1">
    <location>
        <begin position="543"/>
        <end position="656"/>
    </location>
</feature>
<accession>A0ABZ0UM76</accession>
<evidence type="ECO:0000313" key="2">
    <source>
        <dbReference type="EMBL" id="WPX97236.1"/>
    </source>
</evidence>
<organism evidence="2 3">
    <name type="scientific">Candidatus Bandiella euplotis</name>
    <dbReference type="NCBI Taxonomy" id="1664265"/>
    <lineage>
        <taxon>Bacteria</taxon>
        <taxon>Pseudomonadati</taxon>
        <taxon>Pseudomonadota</taxon>
        <taxon>Alphaproteobacteria</taxon>
        <taxon>Rickettsiales</taxon>
        <taxon>Candidatus Midichloriaceae</taxon>
        <taxon>Candidatus Bandiella</taxon>
    </lineage>
</organism>
<reference evidence="2 3" key="1">
    <citation type="submission" date="2022-11" db="EMBL/GenBank/DDBJ databases">
        <title>Host association and intracellularity evolved multiple times independently in the Rickettsiales.</title>
        <authorList>
            <person name="Castelli M."/>
            <person name="Nardi T."/>
            <person name="Gammuto L."/>
            <person name="Bellinzona G."/>
            <person name="Sabaneyeva E."/>
            <person name="Potekhin A."/>
            <person name="Serra V."/>
            <person name="Petroni G."/>
            <person name="Sassera D."/>
        </authorList>
    </citation>
    <scope>NUCLEOTIDE SEQUENCE [LARGE SCALE GENOMIC DNA]</scope>
    <source>
        <strain evidence="2 3">NDG2</strain>
    </source>
</reference>
<sequence length="1388" mass="158689">MTPNVRTWMNDKRDLAYMDFTFASGGYFLLRVNGQSAVLNMIESFGEPEQVVVTDQGVLYRRYNISDIQAINIHNRIASGKTSDYDISFIIPQSTLSLNLDLNKFYRNVRAFQYTIDGQLHVFAHDVQGNVFKNFNKVGGSDYVTSYDLISKDGEVQNDLLYFNCKQYRKVSEDDVSIRNTLNQIFQDYDLYVDNLDKDNLNKAIIISKNADGNIRVFGNVKENKQLYTDEKLTYFDEFYDHGYAGTTFAGCPKAKFVKYSDGRIYDNMYNGKINVAKRKQVSDGSDPYFKKADITSASENNRQYGNTFSDSALRAFEHMPKSEYIGHKLGSYFYPLLNYKNSFIDKHDEEIEKITKIFSHATANPFDNLYRGDMTEYFLALQESVVNIRENALKLSKENDLIVHDINDLRSIIDKVIDSSHKKYSEDPYFEAKRAERARIIDGVFNNLVQKKDHSASQQTDINDWPDTYVSINPDNEKIPVEVKSVDKKLIEGLNYYIRTSDKTAITDFVVKQLWNQKRKLDKLDADTKKYHDSVEYIKHGNKLEVTEEDGGDQSREETKSNGANEEDGGDQNREETKSNGANEEDGGDQSREETKSNGANEEDGGDQSREETKSNGANEEDGGDQNREETKSNGANEEDIETITRSQPKAKPFSEITKATRAHNYISDMKVRDERIEVQNKVAERIGISGILGIQLVKSDLYNELSERKRYKENAKSYDELLERKMDKEYIEKLKKNKEYKREFEIKCRVHKEYIEITELTKPTEHYEWASKLLNDFMCDYSLPKDKYNVNYKAVDKDIRALDEIYSLLSKHGYLSATQKHAEQYDGCSVKKVDFNYTPHNLFEKGAIDKYIINPLSKLDVKLDLENNKPVVTKEAQPWFDIKKVTEPIFKLFESRICDLKFNEGASWHSPPETQPEVELLNLRLKQYVSVIRGVEKSVKALAKDVFHKKDKEYIICQDGKLILDEHEGVIEMQSDVANIGSLFVTKSRLDYFANKVADEKAPSLNDRINEFFVDFAYRVSPEAMMDVKRYNPKPLKSLEFQRVDQGVKITAESKEQRIQELKKIGKYFNEQNEKYYSDLYEGYEGTWTDQFISGANAIGNLATMTQTASLGTNLVKAYYVPTANNVINVVTSGAHTASGMLGAPIISVGVQAAVGITSAAHKAFYADFKGALLELGSTTLHVVSAAAPAAILYVNPFIGLTYLAGTSMYVIGQTVYDINHYWRYEFQSEDEKLASAMQWKKIKSFSLWSSNNSYDVELKNSLGKMQIESYSEHRLIKDCESYMNQQYGKSYYEFTVNTEFNEDYVNSCYDLYATSESSSFKYNTHIVAHENSKITERGCDVLATLGKGGLISVCYDSDLDMMYNYFTSCSGSNGSDNCIDSYVVN</sequence>
<keyword evidence="3" id="KW-1185">Reference proteome</keyword>
<evidence type="ECO:0000313" key="3">
    <source>
        <dbReference type="Proteomes" id="UP001327219"/>
    </source>
</evidence>
<dbReference type="EMBL" id="CP110820">
    <property type="protein sequence ID" value="WPX97236.1"/>
    <property type="molecule type" value="Genomic_DNA"/>
</dbReference>